<dbReference type="OrthoDB" id="10672119at2759"/>
<dbReference type="EMBL" id="KV722401">
    <property type="protein sequence ID" value="OCH90573.1"/>
    <property type="molecule type" value="Genomic_DNA"/>
</dbReference>
<keyword evidence="3" id="KW-1185">Reference proteome</keyword>
<protein>
    <submittedName>
        <fullName evidence="2">Uncharacterized protein</fullName>
    </submittedName>
</protein>
<feature type="region of interest" description="Disordered" evidence="1">
    <location>
        <begin position="1"/>
        <end position="100"/>
    </location>
</feature>
<sequence>MAKRPGTSASRPYTSGRPSTSAGDSGYYDRNAQFTYSQDYSQEYSIDEEDEESEAEDVFAFGPPSTAEQQRQLEREQEQRRQHQLADLMLPYTPPGRPSEFAFPLASPALASPALASPALASPVTIPAPTFDPRAHDRGGPTAGPSTIYPRHPYPLSPAESPPSTDSQSQDDNPYRLRRLPPTASSALAGSPPMTAATGLSGVSSAISSREVHVSLAAVAEKMDEEAGGTKGKARRALTPESSSFPSVLDDMDSRDGSIK</sequence>
<name>A0A8E2ATB9_9APHY</name>
<dbReference type="AlphaFoldDB" id="A0A8E2ATB9"/>
<feature type="compositionally biased region" description="Polar residues" evidence="1">
    <location>
        <begin position="7"/>
        <end position="23"/>
    </location>
</feature>
<proteinExistence type="predicted"/>
<gene>
    <name evidence="2" type="ORF">OBBRIDRAFT_588334</name>
</gene>
<dbReference type="Proteomes" id="UP000250043">
    <property type="component" value="Unassembled WGS sequence"/>
</dbReference>
<feature type="compositionally biased region" description="Low complexity" evidence="1">
    <location>
        <begin position="162"/>
        <end position="172"/>
    </location>
</feature>
<feature type="compositionally biased region" description="Basic and acidic residues" evidence="1">
    <location>
        <begin position="71"/>
        <end position="81"/>
    </location>
</feature>
<accession>A0A8E2ATB9</accession>
<evidence type="ECO:0000256" key="1">
    <source>
        <dbReference type="SAM" id="MobiDB-lite"/>
    </source>
</evidence>
<feature type="region of interest" description="Disordered" evidence="1">
    <location>
        <begin position="222"/>
        <end position="260"/>
    </location>
</feature>
<feature type="region of interest" description="Disordered" evidence="1">
    <location>
        <begin position="123"/>
        <end position="201"/>
    </location>
</feature>
<reference evidence="2 3" key="1">
    <citation type="submission" date="2016-07" db="EMBL/GenBank/DDBJ databases">
        <title>Draft genome of the white-rot fungus Obba rivulosa 3A-2.</title>
        <authorList>
            <consortium name="DOE Joint Genome Institute"/>
            <person name="Miettinen O."/>
            <person name="Riley R."/>
            <person name="Acob R."/>
            <person name="Barry K."/>
            <person name="Cullen D."/>
            <person name="De Vries R."/>
            <person name="Hainaut M."/>
            <person name="Hatakka A."/>
            <person name="Henrissat B."/>
            <person name="Hilden K."/>
            <person name="Kuo R."/>
            <person name="Labutti K."/>
            <person name="Lipzen A."/>
            <person name="Makela M.R."/>
            <person name="Sandor L."/>
            <person name="Spatafora J.W."/>
            <person name="Grigoriev I.V."/>
            <person name="Hibbett D.S."/>
        </authorList>
    </citation>
    <scope>NUCLEOTIDE SEQUENCE [LARGE SCALE GENOMIC DNA]</scope>
    <source>
        <strain evidence="2 3">3A-2</strain>
    </source>
</reference>
<evidence type="ECO:0000313" key="2">
    <source>
        <dbReference type="EMBL" id="OCH90573.1"/>
    </source>
</evidence>
<evidence type="ECO:0000313" key="3">
    <source>
        <dbReference type="Proteomes" id="UP000250043"/>
    </source>
</evidence>
<feature type="compositionally biased region" description="Acidic residues" evidence="1">
    <location>
        <begin position="45"/>
        <end position="57"/>
    </location>
</feature>
<organism evidence="2 3">
    <name type="scientific">Obba rivulosa</name>
    <dbReference type="NCBI Taxonomy" id="1052685"/>
    <lineage>
        <taxon>Eukaryota</taxon>
        <taxon>Fungi</taxon>
        <taxon>Dikarya</taxon>
        <taxon>Basidiomycota</taxon>
        <taxon>Agaricomycotina</taxon>
        <taxon>Agaricomycetes</taxon>
        <taxon>Polyporales</taxon>
        <taxon>Gelatoporiaceae</taxon>
        <taxon>Obba</taxon>
    </lineage>
</organism>